<protein>
    <recommendedName>
        <fullName evidence="6">ATP-dependent DNA ligase family profile domain-containing protein</fullName>
    </recommendedName>
</protein>
<evidence type="ECO:0000313" key="8">
    <source>
        <dbReference type="Proteomes" id="UP000428333"/>
    </source>
</evidence>
<evidence type="ECO:0000259" key="6">
    <source>
        <dbReference type="PROSITE" id="PS50160"/>
    </source>
</evidence>
<feature type="non-terminal residue" evidence="7">
    <location>
        <position position="1"/>
    </location>
</feature>
<dbReference type="EMBL" id="QEFC01000646">
    <property type="protein sequence ID" value="KAE9462909.1"/>
    <property type="molecule type" value="Genomic_DNA"/>
</dbReference>
<proteinExistence type="predicted"/>
<name>A0A6A4M5X4_9ERIC</name>
<keyword evidence="3" id="KW-0460">Magnesium</keyword>
<dbReference type="InterPro" id="IPR029710">
    <property type="entry name" value="LIG4"/>
</dbReference>
<gene>
    <name evidence="7" type="ORF">C3L33_05180</name>
</gene>
<dbReference type="OrthoDB" id="151490at2759"/>
<feature type="region of interest" description="Disordered" evidence="5">
    <location>
        <begin position="59"/>
        <end position="87"/>
    </location>
</feature>
<dbReference type="Gene3D" id="3.30.470.30">
    <property type="entry name" value="DNA ligase/mRNA capping enzyme"/>
    <property type="match status" value="1"/>
</dbReference>
<dbReference type="PANTHER" id="PTHR45997:SF1">
    <property type="entry name" value="DNA LIGASE 4"/>
    <property type="match status" value="1"/>
</dbReference>
<dbReference type="InterPro" id="IPR036420">
    <property type="entry name" value="BRCT_dom_sf"/>
</dbReference>
<feature type="region of interest" description="Disordered" evidence="5">
    <location>
        <begin position="712"/>
        <end position="826"/>
    </location>
</feature>
<dbReference type="Proteomes" id="UP000428333">
    <property type="component" value="Linkage Group LG03"/>
</dbReference>
<keyword evidence="4" id="KW-0234">DNA repair</keyword>
<dbReference type="GO" id="GO:0006310">
    <property type="term" value="P:DNA recombination"/>
    <property type="evidence" value="ECO:0007669"/>
    <property type="project" value="InterPro"/>
</dbReference>
<dbReference type="PROSITE" id="PS00333">
    <property type="entry name" value="DNA_LIGASE_A2"/>
    <property type="match status" value="1"/>
</dbReference>
<keyword evidence="2" id="KW-0227">DNA damage</keyword>
<dbReference type="AlphaFoldDB" id="A0A6A4M5X4"/>
<dbReference type="InterPro" id="IPR044125">
    <property type="entry name" value="Adenylation_DNA_ligase_IV"/>
</dbReference>
<feature type="domain" description="ATP-dependent DNA ligase family profile" evidence="6">
    <location>
        <begin position="200"/>
        <end position="338"/>
    </location>
</feature>
<organism evidence="7 8">
    <name type="scientific">Rhododendron williamsianum</name>
    <dbReference type="NCBI Taxonomy" id="262921"/>
    <lineage>
        <taxon>Eukaryota</taxon>
        <taxon>Viridiplantae</taxon>
        <taxon>Streptophyta</taxon>
        <taxon>Embryophyta</taxon>
        <taxon>Tracheophyta</taxon>
        <taxon>Spermatophyta</taxon>
        <taxon>Magnoliopsida</taxon>
        <taxon>eudicotyledons</taxon>
        <taxon>Gunneridae</taxon>
        <taxon>Pentapetalae</taxon>
        <taxon>asterids</taxon>
        <taxon>Ericales</taxon>
        <taxon>Ericaceae</taxon>
        <taxon>Ericoideae</taxon>
        <taxon>Rhodoreae</taxon>
        <taxon>Rhododendron</taxon>
    </lineage>
</organism>
<keyword evidence="1" id="KW-0479">Metal-binding</keyword>
<dbReference type="GO" id="GO:0006297">
    <property type="term" value="P:nucleotide-excision repair, DNA gap filling"/>
    <property type="evidence" value="ECO:0007669"/>
    <property type="project" value="TreeGrafter"/>
</dbReference>
<evidence type="ECO:0000256" key="2">
    <source>
        <dbReference type="ARBA" id="ARBA00022763"/>
    </source>
</evidence>
<dbReference type="PANTHER" id="PTHR45997">
    <property type="entry name" value="DNA LIGASE 4"/>
    <property type="match status" value="1"/>
</dbReference>
<accession>A0A6A4M5X4</accession>
<evidence type="ECO:0000313" key="7">
    <source>
        <dbReference type="EMBL" id="KAE9462909.1"/>
    </source>
</evidence>
<dbReference type="Pfam" id="PF01068">
    <property type="entry name" value="DNA_ligase_A_M"/>
    <property type="match status" value="1"/>
</dbReference>
<feature type="compositionally biased region" description="Basic and acidic residues" evidence="5">
    <location>
        <begin position="747"/>
        <end position="756"/>
    </location>
</feature>
<dbReference type="GO" id="GO:0032807">
    <property type="term" value="C:DNA ligase IV complex"/>
    <property type="evidence" value="ECO:0007669"/>
    <property type="project" value="TreeGrafter"/>
</dbReference>
<dbReference type="FunFam" id="2.40.50.140:FF:000173">
    <property type="entry name" value="DNA ligase"/>
    <property type="match status" value="1"/>
</dbReference>
<dbReference type="SUPFAM" id="SSF52113">
    <property type="entry name" value="BRCT domain"/>
    <property type="match status" value="1"/>
</dbReference>
<reference evidence="7 8" key="1">
    <citation type="journal article" date="2019" name="Genome Biol. Evol.">
        <title>The Rhododendron genome and chromosomal organization provide insight into shared whole-genome duplications across the heath family (Ericaceae).</title>
        <authorList>
            <person name="Soza V.L."/>
            <person name="Lindsley D."/>
            <person name="Waalkes A."/>
            <person name="Ramage E."/>
            <person name="Patwardhan R.P."/>
            <person name="Burton J.N."/>
            <person name="Adey A."/>
            <person name="Kumar A."/>
            <person name="Qiu R."/>
            <person name="Shendure J."/>
            <person name="Hall B."/>
        </authorList>
    </citation>
    <scope>NUCLEOTIDE SEQUENCE [LARGE SCALE GENOMIC DNA]</scope>
    <source>
        <strain evidence="7">RSF 1966-606</strain>
    </source>
</reference>
<dbReference type="SUPFAM" id="SSF56091">
    <property type="entry name" value="DNA ligase/mRNA capping enzyme, catalytic domain"/>
    <property type="match status" value="1"/>
</dbReference>
<dbReference type="InterPro" id="IPR016059">
    <property type="entry name" value="DNA_ligase_ATP-dep_CS"/>
</dbReference>
<feature type="compositionally biased region" description="Polar residues" evidence="5">
    <location>
        <begin position="718"/>
        <end position="727"/>
    </location>
</feature>
<dbReference type="Gene3D" id="3.40.50.10190">
    <property type="entry name" value="BRCT domain"/>
    <property type="match status" value="2"/>
</dbReference>
<dbReference type="GO" id="GO:0046872">
    <property type="term" value="F:metal ion binding"/>
    <property type="evidence" value="ECO:0007669"/>
    <property type="project" value="UniProtKB-KW"/>
</dbReference>
<sequence>MCDETKFSGVCSLFNRPQKAKSTAKKRSKLRKFLDAFCVRGGDYFGAVRLILPRPRPTPRLLRPQGVGARHLPRRRPRHLSPLGRCPPPLQLAEGRTPNRTQCRELRPRCRRGRNFLDHPEYGHSMSDIIMQNVLVDRCILDGEMLVWDATMNRFAEFGSNQEIAKIAKEGFDTDRQSCCSGFSMLLFVSDDVKIWLDVAFDILYVGDTSVIHQSLKERQELLCKVVMPIKGRLEILVPSGGFNDHWPSGEPCWSVTAYNVDDVERFFKEAVENRDEGIVLKDRGSKWEPGDRSGKWLKLKPEYVRGGSDLDVLIIGGYYGSGRRGGEVAQFLVGLAERSSPNTLPSRVGTELSDEELDAVVTKLKPFFRRNEQPKKAPPSFYAVTNNSKERPDVWIDNPEKSIILSITSDIRTIRSEVFAAPYSLRYPRIDRVRYDKPWHECLDVQWIKFEAAKLRGDIIHYSWLLDCHSQKKLLTLQPKYFLFLSDSSRKKLQQELDENFNPYYLDLNIEDLKQHLSNISSSEDSKTIDYYKGKFCPRDKWSYFHGCCIYIHSLPQTLNSDSKVLDELAVRRMKLEISMCGGKVSKSLSQATHLVVISPLGFNMEFSTILRGLLSSEVYFAEIEADAFALLNEFPSKSELYYYVLHAIVCHAFVVCRLNRSIIWTPDDCRKDAFCDVMMFQYLFADVQKSSAKTSTYGYQMKHDPSQCDLSCMDNGEQQNMSSPPTKDGKQRKGKASSRLSISPWKDEIRERGRPTITSRHKRKISVIQPQRPRGRPRKSATVHENESDVNPSSKKNGIAEEGEMEIGDNRSRTVEDSGLSKERRVVNPHAVGEDTERGEWAGKAQGIESASGSKVHDCEKLEVRLGLAQSMLTNMIPSIGTMKVDGIDTAVEEGKLPEDNKGDTVKKKKRVSYKDVAGELLRDG</sequence>
<dbReference type="GO" id="GO:0005524">
    <property type="term" value="F:ATP binding"/>
    <property type="evidence" value="ECO:0007669"/>
    <property type="project" value="InterPro"/>
</dbReference>
<dbReference type="Gene3D" id="2.40.50.140">
    <property type="entry name" value="Nucleic acid-binding proteins"/>
    <property type="match status" value="1"/>
</dbReference>
<dbReference type="SUPFAM" id="SSF50249">
    <property type="entry name" value="Nucleic acid-binding proteins"/>
    <property type="match status" value="1"/>
</dbReference>
<evidence type="ECO:0000256" key="5">
    <source>
        <dbReference type="SAM" id="MobiDB-lite"/>
    </source>
</evidence>
<keyword evidence="8" id="KW-1185">Reference proteome</keyword>
<dbReference type="GO" id="GO:0003677">
    <property type="term" value="F:DNA binding"/>
    <property type="evidence" value="ECO:0007669"/>
    <property type="project" value="InterPro"/>
</dbReference>
<evidence type="ECO:0000256" key="4">
    <source>
        <dbReference type="ARBA" id="ARBA00023204"/>
    </source>
</evidence>
<evidence type="ECO:0000256" key="3">
    <source>
        <dbReference type="ARBA" id="ARBA00022842"/>
    </source>
</evidence>
<dbReference type="PROSITE" id="PS50160">
    <property type="entry name" value="DNA_LIGASE_A3"/>
    <property type="match status" value="1"/>
</dbReference>
<feature type="compositionally biased region" description="Basic and acidic residues" evidence="5">
    <location>
        <begin position="810"/>
        <end position="826"/>
    </location>
</feature>
<dbReference type="GO" id="GO:0003910">
    <property type="term" value="F:DNA ligase (ATP) activity"/>
    <property type="evidence" value="ECO:0007669"/>
    <property type="project" value="InterPro"/>
</dbReference>
<dbReference type="InterPro" id="IPR012310">
    <property type="entry name" value="DNA_ligase_ATP-dep_cent"/>
</dbReference>
<dbReference type="CDD" id="cd07903">
    <property type="entry name" value="Adenylation_DNA_ligase_IV"/>
    <property type="match status" value="1"/>
</dbReference>
<evidence type="ECO:0000256" key="1">
    <source>
        <dbReference type="ARBA" id="ARBA00022723"/>
    </source>
</evidence>
<dbReference type="InterPro" id="IPR012340">
    <property type="entry name" value="NA-bd_OB-fold"/>
</dbReference>
<dbReference type="GO" id="GO:0006303">
    <property type="term" value="P:double-strand break repair via nonhomologous end joining"/>
    <property type="evidence" value="ECO:0007669"/>
    <property type="project" value="TreeGrafter"/>
</dbReference>
<comment type="caution">
    <text evidence="7">The sequence shown here is derived from an EMBL/GenBank/DDBJ whole genome shotgun (WGS) entry which is preliminary data.</text>
</comment>